<evidence type="ECO:0000313" key="2">
    <source>
        <dbReference type="Proteomes" id="UP001529380"/>
    </source>
</evidence>
<evidence type="ECO:0000313" key="1">
    <source>
        <dbReference type="EMBL" id="MDM8202000.1"/>
    </source>
</evidence>
<accession>A0ABT7UTC8</accession>
<dbReference type="EMBL" id="JAUDCL010000024">
    <property type="protein sequence ID" value="MDM8202000.1"/>
    <property type="molecule type" value="Genomic_DNA"/>
</dbReference>
<dbReference type="Pfam" id="PF13310">
    <property type="entry name" value="Virulence_RhuM"/>
    <property type="match status" value="1"/>
</dbReference>
<dbReference type="Proteomes" id="UP001529380">
    <property type="component" value="Unassembled WGS sequence"/>
</dbReference>
<comment type="caution">
    <text evidence="1">The sequence shown here is derived from an EMBL/GenBank/DDBJ whole genome shotgun (WGS) entry which is preliminary data.</text>
</comment>
<gene>
    <name evidence="1" type="ORF">QUW08_11960</name>
</gene>
<protein>
    <submittedName>
        <fullName evidence="1">Virulence RhuM family protein</fullName>
    </submittedName>
</protein>
<dbReference type="RefSeq" id="WP_289600401.1">
    <property type="nucleotide sequence ID" value="NZ_JAUDCL010000024.1"/>
</dbReference>
<dbReference type="PIRSF" id="PIRSF015268">
    <property type="entry name" value="Virulence_RhuM"/>
    <property type="match status" value="1"/>
</dbReference>
<dbReference type="Gene3D" id="1.10.10.10">
    <property type="entry name" value="Winged helix-like DNA-binding domain superfamily/Winged helix DNA-binding domain"/>
    <property type="match status" value="1"/>
</dbReference>
<organism evidence="1 2">
    <name type="scientific">Allofournierella massiliensis</name>
    <dbReference type="NCBI Taxonomy" id="1650663"/>
    <lineage>
        <taxon>Bacteria</taxon>
        <taxon>Bacillati</taxon>
        <taxon>Bacillota</taxon>
        <taxon>Clostridia</taxon>
        <taxon>Eubacteriales</taxon>
        <taxon>Oscillospiraceae</taxon>
        <taxon>Allofournierella</taxon>
    </lineage>
</organism>
<dbReference type="PANTHER" id="PTHR35810:SF1">
    <property type="entry name" value="CYTOPLASMIC PROTEIN"/>
    <property type="match status" value="1"/>
</dbReference>
<keyword evidence="2" id="KW-1185">Reference proteome</keyword>
<name>A0ABT7UTC8_9FIRM</name>
<dbReference type="InterPro" id="IPR036388">
    <property type="entry name" value="WH-like_DNA-bd_sf"/>
</dbReference>
<dbReference type="InterPro" id="IPR011204">
    <property type="entry name" value="Virulence_RhuM-like"/>
</dbReference>
<proteinExistence type="predicted"/>
<reference evidence="1 2" key="1">
    <citation type="submission" date="2023-06" db="EMBL/GenBank/DDBJ databases">
        <title>Identification and characterization of horizontal gene transfer across gut microbiota members of farm animals based on homology search.</title>
        <authorList>
            <person name="Schwarzerova J."/>
            <person name="Nykrynova M."/>
            <person name="Jureckova K."/>
            <person name="Cejkova D."/>
            <person name="Rychlik I."/>
        </authorList>
    </citation>
    <scope>NUCLEOTIDE SEQUENCE [LARGE SCALE GENOMIC DNA]</scope>
    <source>
        <strain evidence="1 2">ET340</strain>
    </source>
</reference>
<sequence>MSEEQGLTPYETREILFYKTENGEVRVEILLFQENLWLTQAKMAELFEVQKAAISKHLKNIFESGELSEDSVVSKMETTAADGKRYQTNYYNLDAIIAVGYRVNSKKATMFRIWANRVLKEFIIKGYVMDDARLREPENFFGKDYFEEQLERIRDIRASERRFYQKITDIYSQCSADYDVESPITKEFFATVQNKLHYAVTHHTAAEIVYGRADSTKPNMGLTTWKNAPKGRIRKSDVIVAKNYLNETEMRNLNEIVTMYLDYAERQARRGNVMYMADWVKRLDAFLQFNEEDILHDKGKVTAAIAKAFAEKEFEKFRVLQDRTYQSDFDRLVAETSDDLDDLTE</sequence>
<dbReference type="PANTHER" id="PTHR35810">
    <property type="entry name" value="CYTOPLASMIC PROTEIN-RELATED"/>
    <property type="match status" value="1"/>
</dbReference>